<keyword evidence="3 5" id="KW-0067">ATP-binding</keyword>
<dbReference type="SMART" id="SM00490">
    <property type="entry name" value="HELICc"/>
    <property type="match status" value="1"/>
</dbReference>
<evidence type="ECO:0000256" key="2">
    <source>
        <dbReference type="ARBA" id="ARBA00022801"/>
    </source>
</evidence>
<comment type="caution">
    <text evidence="9">The sequence shown here is derived from an EMBL/GenBank/DDBJ whole genome shotgun (WGS) entry which is preliminary data.</text>
</comment>
<dbReference type="EC" id="3.6.4.13" evidence="5"/>
<feature type="region of interest" description="Disordered" evidence="6">
    <location>
        <begin position="63"/>
        <end position="90"/>
    </location>
</feature>
<evidence type="ECO:0000313" key="10">
    <source>
        <dbReference type="Proteomes" id="UP000199727"/>
    </source>
</evidence>
<dbReference type="PROSITE" id="PS51192">
    <property type="entry name" value="HELICASE_ATP_BIND_1"/>
    <property type="match status" value="1"/>
</dbReference>
<dbReference type="GO" id="GO:0003724">
    <property type="term" value="F:RNA helicase activity"/>
    <property type="evidence" value="ECO:0007669"/>
    <property type="project" value="UniProtKB-EC"/>
</dbReference>
<feature type="compositionally biased region" description="Basic and acidic residues" evidence="6">
    <location>
        <begin position="689"/>
        <end position="701"/>
    </location>
</feature>
<evidence type="ECO:0000256" key="6">
    <source>
        <dbReference type="SAM" id="MobiDB-lite"/>
    </source>
</evidence>
<feature type="region of interest" description="Disordered" evidence="6">
    <location>
        <begin position="632"/>
        <end position="718"/>
    </location>
</feature>
<keyword evidence="5 9" id="KW-0347">Helicase</keyword>
<feature type="compositionally biased region" description="Gly residues" evidence="6">
    <location>
        <begin position="639"/>
        <end position="661"/>
    </location>
</feature>
<dbReference type="EMBL" id="AMKT01000078">
    <property type="protein sequence ID" value="OXG13888.1"/>
    <property type="molecule type" value="Genomic_DNA"/>
</dbReference>
<comment type="similarity">
    <text evidence="5">Belongs to the DEAD box helicase family.</text>
</comment>
<evidence type="ECO:0000256" key="1">
    <source>
        <dbReference type="ARBA" id="ARBA00022741"/>
    </source>
</evidence>
<dbReference type="InterPro" id="IPR014001">
    <property type="entry name" value="Helicase_ATP-bd"/>
</dbReference>
<protein>
    <recommendedName>
        <fullName evidence="5">ATP-dependent RNA helicase</fullName>
        <ecNumber evidence="5">3.6.4.13</ecNumber>
    </recommendedName>
</protein>
<feature type="domain" description="Helicase C-terminal" evidence="8">
    <location>
        <begin position="387"/>
        <end position="566"/>
    </location>
</feature>
<comment type="catalytic activity">
    <reaction evidence="5">
        <text>ATP + H2O = ADP + phosphate + H(+)</text>
        <dbReference type="Rhea" id="RHEA:13065"/>
        <dbReference type="ChEBI" id="CHEBI:15377"/>
        <dbReference type="ChEBI" id="CHEBI:15378"/>
        <dbReference type="ChEBI" id="CHEBI:30616"/>
        <dbReference type="ChEBI" id="CHEBI:43474"/>
        <dbReference type="ChEBI" id="CHEBI:456216"/>
        <dbReference type="EC" id="3.6.4.13"/>
    </reaction>
</comment>
<accession>A0A854Q5H4</accession>
<dbReference type="Gene3D" id="3.40.50.300">
    <property type="entry name" value="P-loop containing nucleotide triphosphate hydrolases"/>
    <property type="match status" value="2"/>
</dbReference>
<feature type="compositionally biased region" description="Basic and acidic residues" evidence="6">
    <location>
        <begin position="662"/>
        <end position="672"/>
    </location>
</feature>
<dbReference type="SUPFAM" id="SSF52540">
    <property type="entry name" value="P-loop containing nucleoside triphosphate hydrolases"/>
    <property type="match status" value="1"/>
</dbReference>
<keyword evidence="2 5" id="KW-0378">Hydrolase</keyword>
<organism evidence="9 10">
    <name type="scientific">Cryptococcus neoformans Tu259-1</name>
    <dbReference type="NCBI Taxonomy" id="1230072"/>
    <lineage>
        <taxon>Eukaryota</taxon>
        <taxon>Fungi</taxon>
        <taxon>Dikarya</taxon>
        <taxon>Basidiomycota</taxon>
        <taxon>Agaricomycotina</taxon>
        <taxon>Tremellomycetes</taxon>
        <taxon>Tremellales</taxon>
        <taxon>Cryptococcaceae</taxon>
        <taxon>Cryptococcus</taxon>
        <taxon>Cryptococcus neoformans species complex</taxon>
    </lineage>
</organism>
<feature type="region of interest" description="Disordered" evidence="6">
    <location>
        <begin position="196"/>
        <end position="216"/>
    </location>
</feature>
<dbReference type="CDD" id="cd18787">
    <property type="entry name" value="SF2_C_DEAD"/>
    <property type="match status" value="1"/>
</dbReference>
<dbReference type="PANTHER" id="PTHR24031">
    <property type="entry name" value="RNA HELICASE"/>
    <property type="match status" value="1"/>
</dbReference>
<evidence type="ECO:0000259" key="7">
    <source>
        <dbReference type="PROSITE" id="PS51192"/>
    </source>
</evidence>
<evidence type="ECO:0000313" key="9">
    <source>
        <dbReference type="EMBL" id="OXG13888.1"/>
    </source>
</evidence>
<dbReference type="GO" id="GO:0016787">
    <property type="term" value="F:hydrolase activity"/>
    <property type="evidence" value="ECO:0007669"/>
    <property type="project" value="UniProtKB-KW"/>
</dbReference>
<evidence type="ECO:0000256" key="5">
    <source>
        <dbReference type="RuleBase" id="RU365068"/>
    </source>
</evidence>
<comment type="domain">
    <text evidence="5">The Q motif is unique to and characteristic of the DEAD box family of RNA helicases and controls ATP binding and hydrolysis.</text>
</comment>
<evidence type="ECO:0000259" key="8">
    <source>
        <dbReference type="PROSITE" id="PS51194"/>
    </source>
</evidence>
<name>A0A854Q5H4_CRYNE</name>
<evidence type="ECO:0000256" key="4">
    <source>
        <dbReference type="ARBA" id="ARBA00022884"/>
    </source>
</evidence>
<dbReference type="AlphaFoldDB" id="A0A854Q5H4"/>
<dbReference type="GO" id="GO:0005524">
    <property type="term" value="F:ATP binding"/>
    <property type="evidence" value="ECO:0007669"/>
    <property type="project" value="UniProtKB-UniRule"/>
</dbReference>
<sequence length="718" mass="77919">MLPRQLSRAPRALGSILPRLSASSSALRTVTPAFARSTQLSLRQIFEKRGYAVSAVAEKDDDFFSGAEPAPSSNTQVIPPQLDDPGHPASEPLVDTVPFESLKGRINHDTLKALTVKPFRFTAMSEVQKRVLGLLPHLSGGKLRSKAREEAEQAGEVEVKEEREDLLVKAKTGTGKTMAFLVPAIDARINTLERLSKAPNPDGTIPDKHAQGRNHRAISRSHVGALIISPTRELATQIAVEAGKLCTWHKDLSVHSFVGGESRLRQLKEFSRQSKDVVVATPGRLRDLISEPLVKDALAKTDMLVLDEADTLLDMGFSDDLKFIIDHLPKERQTLFFSATVSREIAAIARHSLRKGHKVIDCVPKNESNVHLHIPQYATVVPSSADAMPHIMRLIAQDQMANPKSKIVLFLNTTKQTMLTATLVRELLDTLPAQTAVYEIHSKLDQNKRTRSSDKFRREQRPAVLVTSDVSARGVDYPGVTRVIQLGVPSTTEQYIHRVGRTGRAGKEGRGDLVLFPFEAGFLDHLKGIPIQRISTSDLASDVIARAPSSYASALDSLPSAVENLLPTLDPKAVEEVFMSMLGYYHSKQQMLDASAQDILKGLKVWSVEGGGLAEPPYVSEEFLKKVGFGEKRRNTRNGGAGSRGGFGRSSGGFGRGSGGFGKRDGGRREDSGGFGGRGQVGGGGGFGFKREGGGGFRREGGGGFGVKSRSGGFKRDY</sequence>
<feature type="compositionally biased region" description="Gly residues" evidence="6">
    <location>
        <begin position="673"/>
        <end position="688"/>
    </location>
</feature>
<dbReference type="Proteomes" id="UP000199727">
    <property type="component" value="Unassembled WGS sequence"/>
</dbReference>
<dbReference type="InterPro" id="IPR001650">
    <property type="entry name" value="Helicase_C-like"/>
</dbReference>
<keyword evidence="4 5" id="KW-0694">RNA-binding</keyword>
<feature type="domain" description="Helicase ATP-binding" evidence="7">
    <location>
        <begin position="157"/>
        <end position="359"/>
    </location>
</feature>
<dbReference type="Pfam" id="PF00270">
    <property type="entry name" value="DEAD"/>
    <property type="match status" value="1"/>
</dbReference>
<comment type="function">
    <text evidence="5">RNA helicase.</text>
</comment>
<evidence type="ECO:0000256" key="3">
    <source>
        <dbReference type="ARBA" id="ARBA00022840"/>
    </source>
</evidence>
<keyword evidence="1 5" id="KW-0547">Nucleotide-binding</keyword>
<proteinExistence type="inferred from homology"/>
<dbReference type="InterPro" id="IPR011545">
    <property type="entry name" value="DEAD/DEAH_box_helicase_dom"/>
</dbReference>
<dbReference type="PROSITE" id="PS51194">
    <property type="entry name" value="HELICASE_CTER"/>
    <property type="match status" value="1"/>
</dbReference>
<dbReference type="OrthoDB" id="193716at2759"/>
<gene>
    <name evidence="9" type="ORF">C361_06034</name>
</gene>
<dbReference type="Pfam" id="PF00271">
    <property type="entry name" value="Helicase_C"/>
    <property type="match status" value="1"/>
</dbReference>
<dbReference type="GO" id="GO:0003723">
    <property type="term" value="F:RNA binding"/>
    <property type="evidence" value="ECO:0007669"/>
    <property type="project" value="UniProtKB-UniRule"/>
</dbReference>
<reference evidence="9 10" key="1">
    <citation type="submission" date="2017-06" db="EMBL/GenBank/DDBJ databases">
        <title>Global population genomics of the pathogenic fungus Cryptococcus neoformans var. grubii.</title>
        <authorList>
            <person name="Cuomo C."/>
            <person name="Litvintseva A."/>
            <person name="Chen Y."/>
            <person name="Young S."/>
            <person name="Zeng Q."/>
            <person name="Chapman S."/>
            <person name="Gujja S."/>
            <person name="Saif S."/>
            <person name="Birren B."/>
        </authorList>
    </citation>
    <scope>NUCLEOTIDE SEQUENCE [LARGE SCALE GENOMIC DNA]</scope>
    <source>
        <strain evidence="9 10">Tu259-1</strain>
    </source>
</reference>
<dbReference type="InterPro" id="IPR027417">
    <property type="entry name" value="P-loop_NTPase"/>
</dbReference>
<dbReference type="SMART" id="SM00487">
    <property type="entry name" value="DEXDc"/>
    <property type="match status" value="1"/>
</dbReference>